<dbReference type="Proteomes" id="UP000814140">
    <property type="component" value="Unassembled WGS sequence"/>
</dbReference>
<gene>
    <name evidence="1" type="ORF">BV25DRAFT_1872177</name>
</gene>
<name>A0ACB8SPI1_9AGAM</name>
<reference evidence="1" key="1">
    <citation type="submission" date="2021-03" db="EMBL/GenBank/DDBJ databases">
        <authorList>
            <consortium name="DOE Joint Genome Institute"/>
            <person name="Ahrendt S."/>
            <person name="Looney B.P."/>
            <person name="Miyauchi S."/>
            <person name="Morin E."/>
            <person name="Drula E."/>
            <person name="Courty P.E."/>
            <person name="Chicoki N."/>
            <person name="Fauchery L."/>
            <person name="Kohler A."/>
            <person name="Kuo A."/>
            <person name="Labutti K."/>
            <person name="Pangilinan J."/>
            <person name="Lipzen A."/>
            <person name="Riley R."/>
            <person name="Andreopoulos W."/>
            <person name="He G."/>
            <person name="Johnson J."/>
            <person name="Barry K.W."/>
            <person name="Grigoriev I.V."/>
            <person name="Nagy L."/>
            <person name="Hibbett D."/>
            <person name="Henrissat B."/>
            <person name="Matheny P.B."/>
            <person name="Labbe J."/>
            <person name="Martin F."/>
        </authorList>
    </citation>
    <scope>NUCLEOTIDE SEQUENCE</scope>
    <source>
        <strain evidence="1">HHB10654</strain>
    </source>
</reference>
<sequence length="821" mass="93589">MPGARKATTVPAAMVNGNGKLKHPSADSSESDSPPLSSQVASTSKASAKPRASVKRKVEKEESEEEFLAESEDDKPAPTPAPPKKKRKVKDESDEEAAPPAKKKRALKKPKEEAGSETEVPPPKKRSRAKKEPEEEDGGDAKDAKPAKKGRGKKAKDEGGEDEKPGKKGKGKKVKDEEAEDVYRWWEQDGDQTVTGDGIQKWTTLEHNGVIFPLPYQPLPTHVKMKYNGQPVDLPPASEEVAGFYAAMIETDHAKDSTFNKNFFQDWQAVLKKHPPRDGTKISDFARCDFRPMFEYFEEEKAKKKALSSAEKKELKKQKDDAEAKYITCMLDGRKEKVGNFRVEPPGLFRGRGEHPKKGALKLRVRPEDITLNIGTNAPIPTPNVPGKWKEIIHDNTVTWLATWTENVNGNHKYVFLAPGSSLKGQSDMMKFEKARELKNHVDRIRADYEQESTSKEMFIRMRATAMYFIDKLALRAGNEKGDDEADTVGCCSLRCEHVTLEPPHWVSFDFLGKDSIRYYNRVEVTDRVFKNIKIFKKGKKDDDDLFDRVNPGLLNKHLQSYMKGLSAKVFRTYNASITFQGLLDQTPEKGTMQEKLNHYNFCNREVAVLCNHQRAVPKTHEQSMAKMAEKLRGLKYERMKLRHALFATDSKYKKNKKYSEDESDLDEDAIVEHEESLKQKEIERVEKKFAKENEKLEEDGRKPQADDVLKGRIKDVEDEYKRLTKERGTGKAELKKDKPAERLEELIDKLEDRIKTFKLQMADREAGKEVALGTSKINYLDPRITAAWCKKHDVPIEKLFSKTLVTKFPWALEVDSEWKF</sequence>
<dbReference type="EMBL" id="MU277239">
    <property type="protein sequence ID" value="KAI0058107.1"/>
    <property type="molecule type" value="Genomic_DNA"/>
</dbReference>
<evidence type="ECO:0000313" key="2">
    <source>
        <dbReference type="Proteomes" id="UP000814140"/>
    </source>
</evidence>
<keyword evidence="2" id="KW-1185">Reference proteome</keyword>
<organism evidence="1 2">
    <name type="scientific">Artomyces pyxidatus</name>
    <dbReference type="NCBI Taxonomy" id="48021"/>
    <lineage>
        <taxon>Eukaryota</taxon>
        <taxon>Fungi</taxon>
        <taxon>Dikarya</taxon>
        <taxon>Basidiomycota</taxon>
        <taxon>Agaricomycotina</taxon>
        <taxon>Agaricomycetes</taxon>
        <taxon>Russulales</taxon>
        <taxon>Auriscalpiaceae</taxon>
        <taxon>Artomyces</taxon>
    </lineage>
</organism>
<proteinExistence type="predicted"/>
<reference evidence="1" key="2">
    <citation type="journal article" date="2022" name="New Phytol.">
        <title>Evolutionary transition to the ectomycorrhizal habit in the genomes of a hyperdiverse lineage of mushroom-forming fungi.</title>
        <authorList>
            <person name="Looney B."/>
            <person name="Miyauchi S."/>
            <person name="Morin E."/>
            <person name="Drula E."/>
            <person name="Courty P.E."/>
            <person name="Kohler A."/>
            <person name="Kuo A."/>
            <person name="LaButti K."/>
            <person name="Pangilinan J."/>
            <person name="Lipzen A."/>
            <person name="Riley R."/>
            <person name="Andreopoulos W."/>
            <person name="He G."/>
            <person name="Johnson J."/>
            <person name="Nolan M."/>
            <person name="Tritt A."/>
            <person name="Barry K.W."/>
            <person name="Grigoriev I.V."/>
            <person name="Nagy L.G."/>
            <person name="Hibbett D."/>
            <person name="Henrissat B."/>
            <person name="Matheny P.B."/>
            <person name="Labbe J."/>
            <person name="Martin F.M."/>
        </authorList>
    </citation>
    <scope>NUCLEOTIDE SEQUENCE</scope>
    <source>
        <strain evidence="1">HHB10654</strain>
    </source>
</reference>
<accession>A0ACB8SPI1</accession>
<comment type="caution">
    <text evidence="1">The sequence shown here is derived from an EMBL/GenBank/DDBJ whole genome shotgun (WGS) entry which is preliminary data.</text>
</comment>
<protein>
    <submittedName>
        <fullName evidence="1">Uncharacterized protein</fullName>
    </submittedName>
</protein>
<evidence type="ECO:0000313" key="1">
    <source>
        <dbReference type="EMBL" id="KAI0058107.1"/>
    </source>
</evidence>